<feature type="transmembrane region" description="Helical" evidence="2">
    <location>
        <begin position="72"/>
        <end position="103"/>
    </location>
</feature>
<dbReference type="EMBL" id="JBITGY010000014">
    <property type="protein sequence ID" value="MFI6504166.1"/>
    <property type="molecule type" value="Genomic_DNA"/>
</dbReference>
<proteinExistence type="predicted"/>
<organism evidence="3 4">
    <name type="scientific">Nonomuraea typhae</name>
    <dbReference type="NCBI Taxonomy" id="2603600"/>
    <lineage>
        <taxon>Bacteria</taxon>
        <taxon>Bacillati</taxon>
        <taxon>Actinomycetota</taxon>
        <taxon>Actinomycetes</taxon>
        <taxon>Streptosporangiales</taxon>
        <taxon>Streptosporangiaceae</taxon>
        <taxon>Nonomuraea</taxon>
    </lineage>
</organism>
<dbReference type="Proteomes" id="UP001612741">
    <property type="component" value="Unassembled WGS sequence"/>
</dbReference>
<feature type="transmembrane region" description="Helical" evidence="2">
    <location>
        <begin position="39"/>
        <end position="60"/>
    </location>
</feature>
<evidence type="ECO:0000256" key="2">
    <source>
        <dbReference type="SAM" id="Phobius"/>
    </source>
</evidence>
<sequence>MEIIGTSFYWLSHLVLIIAFVVGAVLCGRARREHGKAATLGMIGCLVLVLSVLVRMPTIFAADIQRSLGLSFASLGVVFAAIGLLETILLLAGFGLLVAGVVVRRGPRPQPPAPPQGYGYGQPPQGPGYGPQH</sequence>
<dbReference type="RefSeq" id="WP_397089925.1">
    <property type="nucleotide sequence ID" value="NZ_JBITGY010000014.1"/>
</dbReference>
<evidence type="ECO:0008006" key="5">
    <source>
        <dbReference type="Google" id="ProtNLM"/>
    </source>
</evidence>
<reference evidence="3 4" key="1">
    <citation type="submission" date="2024-10" db="EMBL/GenBank/DDBJ databases">
        <title>The Natural Products Discovery Center: Release of the First 8490 Sequenced Strains for Exploring Actinobacteria Biosynthetic Diversity.</title>
        <authorList>
            <person name="Kalkreuter E."/>
            <person name="Kautsar S.A."/>
            <person name="Yang D."/>
            <person name="Bader C.D."/>
            <person name="Teijaro C.N."/>
            <person name="Fluegel L."/>
            <person name="Davis C.M."/>
            <person name="Simpson J.R."/>
            <person name="Lauterbach L."/>
            <person name="Steele A.D."/>
            <person name="Gui C."/>
            <person name="Meng S."/>
            <person name="Li G."/>
            <person name="Viehrig K."/>
            <person name="Ye F."/>
            <person name="Su P."/>
            <person name="Kiefer A.F."/>
            <person name="Nichols A."/>
            <person name="Cepeda A.J."/>
            <person name="Yan W."/>
            <person name="Fan B."/>
            <person name="Jiang Y."/>
            <person name="Adhikari A."/>
            <person name="Zheng C.-J."/>
            <person name="Schuster L."/>
            <person name="Cowan T.M."/>
            <person name="Smanski M.J."/>
            <person name="Chevrette M.G."/>
            <person name="De Carvalho L.P.S."/>
            <person name="Shen B."/>
        </authorList>
    </citation>
    <scope>NUCLEOTIDE SEQUENCE [LARGE SCALE GENOMIC DNA]</scope>
    <source>
        <strain evidence="3 4">NPDC050545</strain>
    </source>
</reference>
<keyword evidence="4" id="KW-1185">Reference proteome</keyword>
<evidence type="ECO:0000313" key="3">
    <source>
        <dbReference type="EMBL" id="MFI6504166.1"/>
    </source>
</evidence>
<feature type="transmembrane region" description="Helical" evidence="2">
    <location>
        <begin position="6"/>
        <end position="27"/>
    </location>
</feature>
<keyword evidence="2" id="KW-0472">Membrane</keyword>
<name>A0ABW7Z7L0_9ACTN</name>
<accession>A0ABW7Z7L0</accession>
<keyword evidence="2" id="KW-0812">Transmembrane</keyword>
<comment type="caution">
    <text evidence="3">The sequence shown here is derived from an EMBL/GenBank/DDBJ whole genome shotgun (WGS) entry which is preliminary data.</text>
</comment>
<feature type="region of interest" description="Disordered" evidence="1">
    <location>
        <begin position="108"/>
        <end position="133"/>
    </location>
</feature>
<keyword evidence="2" id="KW-1133">Transmembrane helix</keyword>
<evidence type="ECO:0000313" key="4">
    <source>
        <dbReference type="Proteomes" id="UP001612741"/>
    </source>
</evidence>
<evidence type="ECO:0000256" key="1">
    <source>
        <dbReference type="SAM" id="MobiDB-lite"/>
    </source>
</evidence>
<gene>
    <name evidence="3" type="ORF">ACIBG2_42750</name>
</gene>
<protein>
    <recommendedName>
        <fullName evidence="5">DUF2304 domain-containing protein</fullName>
    </recommendedName>
</protein>